<dbReference type="Gene3D" id="3.40.30.10">
    <property type="entry name" value="Glutaredoxin"/>
    <property type="match status" value="1"/>
</dbReference>
<dbReference type="FunCoup" id="A0A0C2WQT3">
    <property type="interactions" value="216"/>
</dbReference>
<evidence type="ECO:0000313" key="10">
    <source>
        <dbReference type="Proteomes" id="UP000054549"/>
    </source>
</evidence>
<dbReference type="InterPro" id="IPR013766">
    <property type="entry name" value="Thioredoxin_domain"/>
</dbReference>
<dbReference type="GO" id="GO:0008379">
    <property type="term" value="F:thioredoxin peroxidase activity"/>
    <property type="evidence" value="ECO:0007669"/>
    <property type="project" value="InterPro"/>
</dbReference>
<evidence type="ECO:0000256" key="3">
    <source>
        <dbReference type="ARBA" id="ARBA00022862"/>
    </source>
</evidence>
<dbReference type="InterPro" id="IPR036249">
    <property type="entry name" value="Thioredoxin-like_sf"/>
</dbReference>
<reference evidence="9 10" key="1">
    <citation type="submission" date="2014-04" db="EMBL/GenBank/DDBJ databases">
        <title>Evolutionary Origins and Diversification of the Mycorrhizal Mutualists.</title>
        <authorList>
            <consortium name="DOE Joint Genome Institute"/>
            <consortium name="Mycorrhizal Genomics Consortium"/>
            <person name="Kohler A."/>
            <person name="Kuo A."/>
            <person name="Nagy L.G."/>
            <person name="Floudas D."/>
            <person name="Copeland A."/>
            <person name="Barry K.W."/>
            <person name="Cichocki N."/>
            <person name="Veneault-Fourrey C."/>
            <person name="LaButti K."/>
            <person name="Lindquist E.A."/>
            <person name="Lipzen A."/>
            <person name="Lundell T."/>
            <person name="Morin E."/>
            <person name="Murat C."/>
            <person name="Riley R."/>
            <person name="Ohm R."/>
            <person name="Sun H."/>
            <person name="Tunlid A."/>
            <person name="Henrissat B."/>
            <person name="Grigoriev I.V."/>
            <person name="Hibbett D.S."/>
            <person name="Martin F."/>
        </authorList>
    </citation>
    <scope>NUCLEOTIDE SEQUENCE [LARGE SCALE GENOMIC DNA]</scope>
    <source>
        <strain evidence="9 10">Koide BX008</strain>
    </source>
</reference>
<dbReference type="GO" id="GO:0034599">
    <property type="term" value="P:cellular response to oxidative stress"/>
    <property type="evidence" value="ECO:0007669"/>
    <property type="project" value="InterPro"/>
</dbReference>
<evidence type="ECO:0000256" key="7">
    <source>
        <dbReference type="RuleBase" id="RU366011"/>
    </source>
</evidence>
<dbReference type="STRING" id="946122.A0A0C2WQT3"/>
<proteinExistence type="inferred from homology"/>
<dbReference type="SUPFAM" id="SSF52833">
    <property type="entry name" value="Thioredoxin-like"/>
    <property type="match status" value="1"/>
</dbReference>
<dbReference type="GO" id="GO:0045454">
    <property type="term" value="P:cell redox homeostasis"/>
    <property type="evidence" value="ECO:0007669"/>
    <property type="project" value="TreeGrafter"/>
</dbReference>
<evidence type="ECO:0000256" key="2">
    <source>
        <dbReference type="ARBA" id="ARBA00022559"/>
    </source>
</evidence>
<feature type="domain" description="Thioredoxin" evidence="8">
    <location>
        <begin position="25"/>
        <end position="171"/>
    </location>
</feature>
<protein>
    <recommendedName>
        <fullName evidence="8">Thioredoxin domain-containing protein</fullName>
    </recommendedName>
</protein>
<keyword evidence="5 7" id="KW-0676">Redox-active center</keyword>
<sequence length="181" mass="19343">MTSILSSATQTAHSLVTTLLATAQVKPGSVIPAQNVKEDAGDQAQPLALKGRNVIVGVPGAFTDTCSKHVPGYIKHYEEFKQRGVNEVYVVTVNDVFVTKAWKKSLASQGTRMLSVHFIADDTGTLTGSIGLLFDASKLLGGPRSKRYIIVTNDDKVETISVEEDPSKITTTAAENVLALL</sequence>
<keyword evidence="3 7" id="KW-0049">Antioxidant</keyword>
<dbReference type="Pfam" id="PF08534">
    <property type="entry name" value="Redoxin"/>
    <property type="match status" value="1"/>
</dbReference>
<gene>
    <name evidence="9" type="ORF">M378DRAFT_1024964</name>
</gene>
<dbReference type="Proteomes" id="UP000054549">
    <property type="component" value="Unassembled WGS sequence"/>
</dbReference>
<name>A0A0C2WQT3_AMAMK</name>
<dbReference type="GO" id="GO:0005739">
    <property type="term" value="C:mitochondrion"/>
    <property type="evidence" value="ECO:0007669"/>
    <property type="project" value="TreeGrafter"/>
</dbReference>
<dbReference type="HOGENOM" id="CLU_072440_3_1_1"/>
<comment type="function">
    <text evidence="7">Thiol-specific peroxidase that catalyzes the reduction of hydrogen peroxide and organic hydroperoxides to water and alcohols, respectively. Plays a role in cell protection against oxidative stress by detoxifying peroxides.</text>
</comment>
<dbReference type="PANTHER" id="PTHR10430">
    <property type="entry name" value="PEROXIREDOXIN"/>
    <property type="match status" value="1"/>
</dbReference>
<dbReference type="InParanoid" id="A0A0C2WQT3"/>
<dbReference type="GO" id="GO:0042744">
    <property type="term" value="P:hydrogen peroxide catabolic process"/>
    <property type="evidence" value="ECO:0007669"/>
    <property type="project" value="TreeGrafter"/>
</dbReference>
<dbReference type="InterPro" id="IPR013740">
    <property type="entry name" value="Redoxin"/>
</dbReference>
<dbReference type="GO" id="GO:0005777">
    <property type="term" value="C:peroxisome"/>
    <property type="evidence" value="ECO:0007669"/>
    <property type="project" value="TreeGrafter"/>
</dbReference>
<feature type="active site" description="Cysteine sulfenic acid (-SOH) intermediate" evidence="6">
    <location>
        <position position="66"/>
    </location>
</feature>
<dbReference type="InterPro" id="IPR037944">
    <property type="entry name" value="PRX5-like"/>
</dbReference>
<dbReference type="OrthoDB" id="1882547at2759"/>
<evidence type="ECO:0000259" key="8">
    <source>
        <dbReference type="PROSITE" id="PS51352"/>
    </source>
</evidence>
<dbReference type="EMBL" id="KN818333">
    <property type="protein sequence ID" value="KIL58633.1"/>
    <property type="molecule type" value="Genomic_DNA"/>
</dbReference>
<dbReference type="CDD" id="cd03013">
    <property type="entry name" value="PRX5_like"/>
    <property type="match status" value="1"/>
</dbReference>
<accession>A0A0C2WQT3</accession>
<keyword evidence="10" id="KW-1185">Reference proteome</keyword>
<dbReference type="AlphaFoldDB" id="A0A0C2WQT3"/>
<evidence type="ECO:0000256" key="1">
    <source>
        <dbReference type="ARBA" id="ARBA00010505"/>
    </source>
</evidence>
<dbReference type="PANTHER" id="PTHR10430:SF39">
    <property type="entry name" value="PEROXISOMAL MEMBRANE ASSOCIATED PROTEIN 20"/>
    <property type="match status" value="1"/>
</dbReference>
<organism evidence="9 10">
    <name type="scientific">Amanita muscaria (strain Koide BX008)</name>
    <dbReference type="NCBI Taxonomy" id="946122"/>
    <lineage>
        <taxon>Eukaryota</taxon>
        <taxon>Fungi</taxon>
        <taxon>Dikarya</taxon>
        <taxon>Basidiomycota</taxon>
        <taxon>Agaricomycotina</taxon>
        <taxon>Agaricomycetes</taxon>
        <taxon>Agaricomycetidae</taxon>
        <taxon>Agaricales</taxon>
        <taxon>Pluteineae</taxon>
        <taxon>Amanitaceae</taxon>
        <taxon>Amanita</taxon>
    </lineage>
</organism>
<keyword evidence="2 7" id="KW-0575">Peroxidase</keyword>
<evidence type="ECO:0000256" key="4">
    <source>
        <dbReference type="ARBA" id="ARBA00023002"/>
    </source>
</evidence>
<dbReference type="PROSITE" id="PS51352">
    <property type="entry name" value="THIOREDOXIN_2"/>
    <property type="match status" value="1"/>
</dbReference>
<evidence type="ECO:0000256" key="6">
    <source>
        <dbReference type="PIRSR" id="PIRSR637944-1"/>
    </source>
</evidence>
<keyword evidence="4 7" id="KW-0560">Oxidoreductase</keyword>
<dbReference type="GO" id="GO:0005829">
    <property type="term" value="C:cytosol"/>
    <property type="evidence" value="ECO:0007669"/>
    <property type="project" value="TreeGrafter"/>
</dbReference>
<evidence type="ECO:0000256" key="5">
    <source>
        <dbReference type="ARBA" id="ARBA00023284"/>
    </source>
</evidence>
<evidence type="ECO:0000313" key="9">
    <source>
        <dbReference type="EMBL" id="KIL58633.1"/>
    </source>
</evidence>
<comment type="similarity">
    <text evidence="1 7">Belongs to the peroxiredoxin family. Prx5 subfamily.</text>
</comment>